<evidence type="ECO:0000313" key="2">
    <source>
        <dbReference type="Proteomes" id="UP001549167"/>
    </source>
</evidence>
<dbReference type="EMBL" id="JBEPMX010000004">
    <property type="protein sequence ID" value="MET3682931.1"/>
    <property type="molecule type" value="Genomic_DNA"/>
</dbReference>
<organism evidence="1 2">
    <name type="scientific">Alkalibacillus flavidus</name>
    <dbReference type="NCBI Taxonomy" id="546021"/>
    <lineage>
        <taxon>Bacteria</taxon>
        <taxon>Bacillati</taxon>
        <taxon>Bacillota</taxon>
        <taxon>Bacilli</taxon>
        <taxon>Bacillales</taxon>
        <taxon>Bacillaceae</taxon>
        <taxon>Alkalibacillus</taxon>
    </lineage>
</organism>
<evidence type="ECO:0000313" key="1">
    <source>
        <dbReference type="EMBL" id="MET3682931.1"/>
    </source>
</evidence>
<proteinExistence type="predicted"/>
<name>A0ABV2KWI8_9BACI</name>
<protein>
    <submittedName>
        <fullName evidence="1">Uncharacterized protein</fullName>
    </submittedName>
</protein>
<reference evidence="1 2" key="1">
    <citation type="submission" date="2024-06" db="EMBL/GenBank/DDBJ databases">
        <title>Genomic Encyclopedia of Type Strains, Phase IV (KMG-IV): sequencing the most valuable type-strain genomes for metagenomic binning, comparative biology and taxonomic classification.</title>
        <authorList>
            <person name="Goeker M."/>
        </authorList>
    </citation>
    <scope>NUCLEOTIDE SEQUENCE [LARGE SCALE GENOMIC DNA]</scope>
    <source>
        <strain evidence="1 2">DSM 23520</strain>
    </source>
</reference>
<sequence>MSIFLTVSLTGNPEKLRKIQSLVEHDKYQLSFQHLKEKFQKYKHWGTPLHTPSEIYDVYFGSDCQLIYEIKVTSSVPAPFFHELSMMYPGIDINLDYVIPSQYIHGHYHFKFGHLLSHQSMCESNLEQHHEQLFRKKKD</sequence>
<dbReference type="Proteomes" id="UP001549167">
    <property type="component" value="Unassembled WGS sequence"/>
</dbReference>
<keyword evidence="2" id="KW-1185">Reference proteome</keyword>
<comment type="caution">
    <text evidence="1">The sequence shown here is derived from an EMBL/GenBank/DDBJ whole genome shotgun (WGS) entry which is preliminary data.</text>
</comment>
<accession>A0ABV2KWI8</accession>
<gene>
    <name evidence="1" type="ORF">ABID56_001021</name>
</gene>
<dbReference type="RefSeq" id="WP_354219531.1">
    <property type="nucleotide sequence ID" value="NZ_JBEPMX010000004.1"/>
</dbReference>